<sequence length="186" mass="21551">MSSILNEEAEKNPQFKAVRQWNSIVRKFCREVPRKRHMKSFRSYESSFTGREAVDLLLVVLPGLVVDGNVVTREKCVLLLEKFLQGDIIRSVRDLSAGFDDSSELYVLSPASEEISREEPSRPLRTPRRRNTAVRVKVRKSYLKSHKKRPEGAMPSPSSLYVRREQIFLEIKTSKHFVDCTHRFSV</sequence>
<reference evidence="2" key="1">
    <citation type="submission" date="2023-06" db="EMBL/GenBank/DDBJ databases">
        <title>Genomic analysis of the entomopathogenic nematode Steinernema hermaphroditum.</title>
        <authorList>
            <person name="Schwarz E.M."/>
            <person name="Heppert J.K."/>
            <person name="Baniya A."/>
            <person name="Schwartz H.T."/>
            <person name="Tan C.-H."/>
            <person name="Antoshechkin I."/>
            <person name="Sternberg P.W."/>
            <person name="Goodrich-Blair H."/>
            <person name="Dillman A.R."/>
        </authorList>
    </citation>
    <scope>NUCLEOTIDE SEQUENCE</scope>
    <source>
        <strain evidence="2">PS9179</strain>
        <tissue evidence="2">Whole animal</tissue>
    </source>
</reference>
<name>A0AA39HI93_9BILA</name>
<dbReference type="InterPro" id="IPR036388">
    <property type="entry name" value="WH-like_DNA-bd_sf"/>
</dbReference>
<dbReference type="PANTHER" id="PTHR16206:SF4">
    <property type="entry name" value="PROTEIN LET-99"/>
    <property type="match status" value="1"/>
</dbReference>
<proteinExistence type="predicted"/>
<evidence type="ECO:0000313" key="2">
    <source>
        <dbReference type="EMBL" id="KAK0406373.1"/>
    </source>
</evidence>
<dbReference type="GO" id="GO:0035556">
    <property type="term" value="P:intracellular signal transduction"/>
    <property type="evidence" value="ECO:0007669"/>
    <property type="project" value="InterPro"/>
</dbReference>
<dbReference type="InterPro" id="IPR036390">
    <property type="entry name" value="WH_DNA-bd_sf"/>
</dbReference>
<dbReference type="InterPro" id="IPR000591">
    <property type="entry name" value="DEP_dom"/>
</dbReference>
<accession>A0AA39HI93</accession>
<dbReference type="EMBL" id="JAUCMV010000004">
    <property type="protein sequence ID" value="KAK0406373.1"/>
    <property type="molecule type" value="Genomic_DNA"/>
</dbReference>
<feature type="domain" description="DEP" evidence="1">
    <location>
        <begin position="28"/>
        <end position="110"/>
    </location>
</feature>
<organism evidence="2 3">
    <name type="scientific">Steinernema hermaphroditum</name>
    <dbReference type="NCBI Taxonomy" id="289476"/>
    <lineage>
        <taxon>Eukaryota</taxon>
        <taxon>Metazoa</taxon>
        <taxon>Ecdysozoa</taxon>
        <taxon>Nematoda</taxon>
        <taxon>Chromadorea</taxon>
        <taxon>Rhabditida</taxon>
        <taxon>Tylenchina</taxon>
        <taxon>Panagrolaimomorpha</taxon>
        <taxon>Strongyloidoidea</taxon>
        <taxon>Steinernematidae</taxon>
        <taxon>Steinernema</taxon>
    </lineage>
</organism>
<dbReference type="PANTHER" id="PTHR16206">
    <property type="entry name" value="DEP DOMAIN-CONTAINING"/>
    <property type="match status" value="1"/>
</dbReference>
<evidence type="ECO:0000313" key="3">
    <source>
        <dbReference type="Proteomes" id="UP001175271"/>
    </source>
</evidence>
<dbReference type="SMART" id="SM00049">
    <property type="entry name" value="DEP"/>
    <property type="match status" value="1"/>
</dbReference>
<dbReference type="AlphaFoldDB" id="A0AA39HI93"/>
<comment type="caution">
    <text evidence="2">The sequence shown here is derived from an EMBL/GenBank/DDBJ whole genome shotgun (WGS) entry which is preliminary data.</text>
</comment>
<gene>
    <name evidence="2" type="ORF">QR680_018536</name>
</gene>
<protein>
    <recommendedName>
        <fullName evidence="1">DEP domain-containing protein</fullName>
    </recommendedName>
</protein>
<keyword evidence="3" id="KW-1185">Reference proteome</keyword>
<dbReference type="Gene3D" id="1.10.10.10">
    <property type="entry name" value="Winged helix-like DNA-binding domain superfamily/Winged helix DNA-binding domain"/>
    <property type="match status" value="1"/>
</dbReference>
<dbReference type="Proteomes" id="UP001175271">
    <property type="component" value="Unassembled WGS sequence"/>
</dbReference>
<evidence type="ECO:0000259" key="1">
    <source>
        <dbReference type="SMART" id="SM00049"/>
    </source>
</evidence>
<dbReference type="Pfam" id="PF00610">
    <property type="entry name" value="DEP"/>
    <property type="match status" value="1"/>
</dbReference>
<dbReference type="SUPFAM" id="SSF46785">
    <property type="entry name" value="Winged helix' DNA-binding domain"/>
    <property type="match status" value="1"/>
</dbReference>